<feature type="compositionally biased region" description="Acidic residues" evidence="2">
    <location>
        <begin position="248"/>
        <end position="259"/>
    </location>
</feature>
<feature type="compositionally biased region" description="Low complexity" evidence="2">
    <location>
        <begin position="303"/>
        <end position="320"/>
    </location>
</feature>
<feature type="coiled-coil region" evidence="1">
    <location>
        <begin position="26"/>
        <end position="53"/>
    </location>
</feature>
<feature type="compositionally biased region" description="Acidic residues" evidence="2">
    <location>
        <begin position="155"/>
        <end position="166"/>
    </location>
</feature>
<reference evidence="4" key="1">
    <citation type="journal article" date="2013" name="Genome Announc.">
        <title>Draft genome sequence of Neofusicoccum parvum isolate UCR-NP2, a fungal vascular pathogen associated with grapevine cankers.</title>
        <authorList>
            <person name="Blanco-Ulate B."/>
            <person name="Rolshausen P."/>
            <person name="Cantu D."/>
        </authorList>
    </citation>
    <scope>NUCLEOTIDE SEQUENCE [LARGE SCALE GENOMIC DNA]</scope>
    <source>
        <strain evidence="4">UCR-NP2</strain>
    </source>
</reference>
<proteinExistence type="predicted"/>
<keyword evidence="1" id="KW-0175">Coiled coil</keyword>
<evidence type="ECO:0000313" key="3">
    <source>
        <dbReference type="EMBL" id="EOD44972.1"/>
    </source>
</evidence>
<evidence type="ECO:0000313" key="4">
    <source>
        <dbReference type="Proteomes" id="UP000013521"/>
    </source>
</evidence>
<dbReference type="Proteomes" id="UP000013521">
    <property type="component" value="Unassembled WGS sequence"/>
</dbReference>
<name>R1EBX8_BOTPV</name>
<dbReference type="HOGENOM" id="CLU_756481_0_0_1"/>
<accession>R1EBX8</accession>
<protein>
    <submittedName>
        <fullName evidence="3">Uncharacterized protein</fullName>
    </submittedName>
</protein>
<evidence type="ECO:0000256" key="1">
    <source>
        <dbReference type="SAM" id="Coils"/>
    </source>
</evidence>
<dbReference type="AlphaFoldDB" id="R1EBX8"/>
<sequence length="366" mass="41149">MVNEADNTERKCTTRPRRITISSLNCEEVGERMKRWKEEDEHYKEELAEMEERHQQKVYQLIDDQDAAQIDICEAEEAFSKAVRGTWHDDNKELKAADVERRKVRDELHKLVWEMEEEYHVHGRAVRDLKEKYGRQIRERKPAGEQQTQVRPEDFAEDEDMEEDAPQEFLGEHQSELRGGEHSDCPVTAISTNGPPAVPPSSPTIPTDDLAQRRDPDGLSQLGCVMRGASSMGTPGRLLARSEKVGAWDEEEKEEEEEEMVVRGDAETDNNPAIVSPRRHDDDDALPFVPCRGRTATPFRCGTATPDSAASSSSLSHTVSPDLRSSPLAMFGGLDGAMDDEMIEECEGCEDVQGGRAEKKGAEARE</sequence>
<feature type="region of interest" description="Disordered" evidence="2">
    <location>
        <begin position="137"/>
        <end position="332"/>
    </location>
</feature>
<gene>
    <name evidence="3" type="ORF">UCRNP2_8311</name>
</gene>
<evidence type="ECO:0000256" key="2">
    <source>
        <dbReference type="SAM" id="MobiDB-lite"/>
    </source>
</evidence>
<feature type="compositionally biased region" description="Basic and acidic residues" evidence="2">
    <location>
        <begin position="170"/>
        <end position="184"/>
    </location>
</feature>
<organism evidence="3 4">
    <name type="scientific">Botryosphaeria parva (strain UCR-NP2)</name>
    <name type="common">Grapevine canker fungus</name>
    <name type="synonym">Neofusicoccum parvum</name>
    <dbReference type="NCBI Taxonomy" id="1287680"/>
    <lineage>
        <taxon>Eukaryota</taxon>
        <taxon>Fungi</taxon>
        <taxon>Dikarya</taxon>
        <taxon>Ascomycota</taxon>
        <taxon>Pezizomycotina</taxon>
        <taxon>Dothideomycetes</taxon>
        <taxon>Dothideomycetes incertae sedis</taxon>
        <taxon>Botryosphaeriales</taxon>
        <taxon>Botryosphaeriaceae</taxon>
        <taxon>Neofusicoccum</taxon>
    </lineage>
</organism>
<dbReference type="EMBL" id="KB916648">
    <property type="protein sequence ID" value="EOD44972.1"/>
    <property type="molecule type" value="Genomic_DNA"/>
</dbReference>
<dbReference type="KEGG" id="npa:UCRNP2_8311"/>